<gene>
    <name evidence="4" type="ORF">Cboi02_000583200</name>
</gene>
<proteinExistence type="predicted"/>
<protein>
    <submittedName>
        <fullName evidence="4">Unnamed protein product</fullName>
    </submittedName>
</protein>
<feature type="compositionally biased region" description="Low complexity" evidence="1">
    <location>
        <begin position="548"/>
        <end position="560"/>
    </location>
</feature>
<organism evidence="4 5">
    <name type="scientific">Candida boidinii</name>
    <name type="common">Yeast</name>
    <dbReference type="NCBI Taxonomy" id="5477"/>
    <lineage>
        <taxon>Eukaryota</taxon>
        <taxon>Fungi</taxon>
        <taxon>Dikarya</taxon>
        <taxon>Ascomycota</taxon>
        <taxon>Saccharomycotina</taxon>
        <taxon>Pichiomycetes</taxon>
        <taxon>Pichiales</taxon>
        <taxon>Pichiaceae</taxon>
        <taxon>Ogataea</taxon>
        <taxon>Ogataea/Candida clade</taxon>
    </lineage>
</organism>
<feature type="region of interest" description="Disordered" evidence="1">
    <location>
        <begin position="424"/>
        <end position="473"/>
    </location>
</feature>
<feature type="compositionally biased region" description="Polar residues" evidence="1">
    <location>
        <begin position="602"/>
        <end position="618"/>
    </location>
</feature>
<evidence type="ECO:0000256" key="1">
    <source>
        <dbReference type="SAM" id="MobiDB-lite"/>
    </source>
</evidence>
<name>A0A9W6T6X6_CANBO</name>
<dbReference type="AlphaFoldDB" id="A0A9W6T6X6"/>
<dbReference type="Pfam" id="PF11970">
    <property type="entry name" value="GPR_Gpa2_C"/>
    <property type="match status" value="1"/>
</dbReference>
<feature type="region of interest" description="Disordered" evidence="1">
    <location>
        <begin position="512"/>
        <end position="618"/>
    </location>
</feature>
<feature type="transmembrane region" description="Helical" evidence="2">
    <location>
        <begin position="211"/>
        <end position="233"/>
    </location>
</feature>
<feature type="compositionally biased region" description="Low complexity" evidence="1">
    <location>
        <begin position="140"/>
        <end position="154"/>
    </location>
</feature>
<comment type="caution">
    <text evidence="4">The sequence shown here is derived from an EMBL/GenBank/DDBJ whole genome shotgun (WGS) entry which is preliminary data.</text>
</comment>
<evidence type="ECO:0000313" key="4">
    <source>
        <dbReference type="EMBL" id="GME78458.1"/>
    </source>
</evidence>
<feature type="region of interest" description="Disordered" evidence="1">
    <location>
        <begin position="642"/>
        <end position="677"/>
    </location>
</feature>
<evidence type="ECO:0000256" key="2">
    <source>
        <dbReference type="SAM" id="Phobius"/>
    </source>
</evidence>
<dbReference type="EMBL" id="BSXN01003092">
    <property type="protein sequence ID" value="GME78458.1"/>
    <property type="molecule type" value="Genomic_DNA"/>
</dbReference>
<feature type="transmembrane region" description="Helical" evidence="2">
    <location>
        <begin position="245"/>
        <end position="267"/>
    </location>
</feature>
<sequence length="677" mass="76805">MNDVSLTKKSNVVSEVWGDSVWYKTGKLLLMLVLPDVHIGAKLYGAGLTTQQDLENMDKLAYLKIDDLENNYQTIENNPNWINDKKINKLLLEEIYKRENSNNGHHHNHQHHHHHGRQLDEILENRHSISRIDEMDEARSNSNLNSNSNSNMNLDINANDLGTSTSPPLLTHEDLKKIQEQVGLDVQRTLHREAMEKFQLRRLQILKQMKAIFLYPFAYILLWTFPFISQCILLKNNGEPVSSRWLLAVSGFFQAFNCTIDTIVFLVREQPWKMRIEKNESIQLSLYYNSIVNSNNKDNNNNSNLIHSNTDDNLKISKWREFVSFLPGYKLPSYRFNSSTMSDSGGSNANSVGSNSYSNEYKNFNSDIMDNKNQITHNNSINNFNSTQNINITLNDNEEIPDFVKPDSIPKGLNSFQFNSFNKHRSIQDGDVDPRNINDNDKNSEHDSNNNNNTNNNMDPKSRSSINPMDNELSLSDMLNMDPILFKSESTRNIGFDGMMKDSISDNDNVLNNPNFINQQPRRGSKFNWRSFTNRGSATDSQRKESYSTTNSNNINIHTNQLGSVSGHTSRTASNSANGSTNGMLSSHNNPNSPTFKDPYARQNSTSSQGVVHSSIGGNLSVSHKPSFDSNPFANTNNNNITFNNQYSLQPMTPLNGNSLSGENQFVSPQSPHNFSQ</sequence>
<accession>A0A9W6T6X6</accession>
<feature type="compositionally biased region" description="Polar residues" evidence="1">
    <location>
        <begin position="512"/>
        <end position="540"/>
    </location>
</feature>
<keyword evidence="2" id="KW-0472">Membrane</keyword>
<evidence type="ECO:0000259" key="3">
    <source>
        <dbReference type="Pfam" id="PF11970"/>
    </source>
</evidence>
<feature type="compositionally biased region" description="Basic and acidic residues" evidence="1">
    <location>
        <begin position="426"/>
        <end position="448"/>
    </location>
</feature>
<feature type="compositionally biased region" description="Polar residues" evidence="1">
    <location>
        <begin position="646"/>
        <end position="677"/>
    </location>
</feature>
<keyword evidence="2" id="KW-1133">Transmembrane helix</keyword>
<feature type="compositionally biased region" description="Low complexity" evidence="1">
    <location>
        <begin position="449"/>
        <end position="459"/>
    </location>
</feature>
<keyword evidence="5" id="KW-1185">Reference proteome</keyword>
<feature type="domain" description="G protein-coupled receptor GPR1/2/3 C-terminal" evidence="3">
    <location>
        <begin position="201"/>
        <end position="273"/>
    </location>
</feature>
<dbReference type="InterPro" id="IPR022596">
    <property type="entry name" value="GPR1/2/3_C"/>
</dbReference>
<feature type="compositionally biased region" description="Polar residues" evidence="1">
    <location>
        <begin position="561"/>
        <end position="595"/>
    </location>
</feature>
<evidence type="ECO:0000313" key="5">
    <source>
        <dbReference type="Proteomes" id="UP001165120"/>
    </source>
</evidence>
<reference evidence="4" key="1">
    <citation type="submission" date="2023-04" db="EMBL/GenBank/DDBJ databases">
        <title>Candida boidinii NBRC 10035.</title>
        <authorList>
            <person name="Ichikawa N."/>
            <person name="Sato H."/>
            <person name="Tonouchi N."/>
        </authorList>
    </citation>
    <scope>NUCLEOTIDE SEQUENCE</scope>
    <source>
        <strain evidence="4">NBRC 10035</strain>
    </source>
</reference>
<feature type="region of interest" description="Disordered" evidence="1">
    <location>
        <begin position="138"/>
        <end position="158"/>
    </location>
</feature>
<keyword evidence="2" id="KW-0812">Transmembrane</keyword>
<dbReference type="Proteomes" id="UP001165120">
    <property type="component" value="Unassembled WGS sequence"/>
</dbReference>